<evidence type="ECO:0000313" key="1">
    <source>
        <dbReference type="EMBL" id="GAG00310.1"/>
    </source>
</evidence>
<gene>
    <name evidence="1" type="ORF">S01H1_41540</name>
</gene>
<protein>
    <submittedName>
        <fullName evidence="1">Uncharacterized protein</fullName>
    </submittedName>
</protein>
<name>X0U408_9ZZZZ</name>
<reference evidence="1" key="1">
    <citation type="journal article" date="2014" name="Front. Microbiol.">
        <title>High frequency of phylogenetically diverse reductive dehalogenase-homologous genes in deep subseafloor sedimentary metagenomes.</title>
        <authorList>
            <person name="Kawai M."/>
            <person name="Futagami T."/>
            <person name="Toyoda A."/>
            <person name="Takaki Y."/>
            <person name="Nishi S."/>
            <person name="Hori S."/>
            <person name="Arai W."/>
            <person name="Tsubouchi T."/>
            <person name="Morono Y."/>
            <person name="Uchiyama I."/>
            <person name="Ito T."/>
            <person name="Fujiyama A."/>
            <person name="Inagaki F."/>
            <person name="Takami H."/>
        </authorList>
    </citation>
    <scope>NUCLEOTIDE SEQUENCE</scope>
    <source>
        <strain evidence="1">Expedition CK06-06</strain>
    </source>
</reference>
<feature type="non-terminal residue" evidence="1">
    <location>
        <position position="1"/>
    </location>
</feature>
<dbReference type="AlphaFoldDB" id="X0U408"/>
<sequence>HPGADLMPGRCKVPQDGLAEAILIAEYGARMQAKAMARLTP</sequence>
<comment type="caution">
    <text evidence="1">The sequence shown here is derived from an EMBL/GenBank/DDBJ whole genome shotgun (WGS) entry which is preliminary data.</text>
</comment>
<accession>X0U408</accession>
<dbReference type="EMBL" id="BARS01026352">
    <property type="protein sequence ID" value="GAG00310.1"/>
    <property type="molecule type" value="Genomic_DNA"/>
</dbReference>
<organism evidence="1">
    <name type="scientific">marine sediment metagenome</name>
    <dbReference type="NCBI Taxonomy" id="412755"/>
    <lineage>
        <taxon>unclassified sequences</taxon>
        <taxon>metagenomes</taxon>
        <taxon>ecological metagenomes</taxon>
    </lineage>
</organism>
<proteinExistence type="predicted"/>